<comment type="caution">
    <text evidence="1">The sequence shown here is derived from an EMBL/GenBank/DDBJ whole genome shotgun (WGS) entry which is preliminary data.</text>
</comment>
<dbReference type="AlphaFoldDB" id="A0AAW1DPN8"/>
<dbReference type="Proteomes" id="UP001461498">
    <property type="component" value="Unassembled WGS sequence"/>
</dbReference>
<keyword evidence="2" id="KW-1185">Reference proteome</keyword>
<organism evidence="1 2">
    <name type="scientific">Rhynocoris fuscipes</name>
    <dbReference type="NCBI Taxonomy" id="488301"/>
    <lineage>
        <taxon>Eukaryota</taxon>
        <taxon>Metazoa</taxon>
        <taxon>Ecdysozoa</taxon>
        <taxon>Arthropoda</taxon>
        <taxon>Hexapoda</taxon>
        <taxon>Insecta</taxon>
        <taxon>Pterygota</taxon>
        <taxon>Neoptera</taxon>
        <taxon>Paraneoptera</taxon>
        <taxon>Hemiptera</taxon>
        <taxon>Heteroptera</taxon>
        <taxon>Panheteroptera</taxon>
        <taxon>Cimicomorpha</taxon>
        <taxon>Reduviidae</taxon>
        <taxon>Harpactorinae</taxon>
        <taxon>Harpactorini</taxon>
        <taxon>Rhynocoris</taxon>
    </lineage>
</organism>
<sequence length="67" mass="8008">MQSFAFGTTLRRADYIKISNQSEIWYYQQNSSKLQILCLPYLKNGFSQYKNFLYSFLMLLNLAFISF</sequence>
<protein>
    <submittedName>
        <fullName evidence="1">Uncharacterized protein</fullName>
    </submittedName>
</protein>
<proteinExistence type="predicted"/>
<evidence type="ECO:0000313" key="1">
    <source>
        <dbReference type="EMBL" id="KAK9510429.1"/>
    </source>
</evidence>
<dbReference type="EMBL" id="JAPXFL010000002">
    <property type="protein sequence ID" value="KAK9510429.1"/>
    <property type="molecule type" value="Genomic_DNA"/>
</dbReference>
<evidence type="ECO:0000313" key="2">
    <source>
        <dbReference type="Proteomes" id="UP001461498"/>
    </source>
</evidence>
<name>A0AAW1DPN8_9HEMI</name>
<reference evidence="1 2" key="1">
    <citation type="submission" date="2022-12" db="EMBL/GenBank/DDBJ databases">
        <title>Chromosome-level genome assembly of true bugs.</title>
        <authorList>
            <person name="Ma L."/>
            <person name="Li H."/>
        </authorList>
    </citation>
    <scope>NUCLEOTIDE SEQUENCE [LARGE SCALE GENOMIC DNA]</scope>
    <source>
        <strain evidence="1">Lab_2022b</strain>
    </source>
</reference>
<accession>A0AAW1DPN8</accession>
<gene>
    <name evidence="1" type="ORF">O3M35_005219</name>
</gene>